<dbReference type="EnsemblPlants" id="Bo4g115310.1">
    <property type="protein sequence ID" value="Bo4g115310.1"/>
    <property type="gene ID" value="Bo4g115310"/>
</dbReference>
<evidence type="ECO:0000256" key="2">
    <source>
        <dbReference type="SAM" id="MobiDB-lite"/>
    </source>
</evidence>
<evidence type="ECO:0000313" key="6">
    <source>
        <dbReference type="Proteomes" id="UP000032141"/>
    </source>
</evidence>
<dbReference type="eggNOG" id="KOG0198">
    <property type="taxonomic scope" value="Eukaryota"/>
</dbReference>
<dbReference type="eggNOG" id="KOG0017">
    <property type="taxonomic scope" value="Eukaryota"/>
</dbReference>
<sequence length="806" mass="91096">MAPRKTMTDDQQEEVRLMFETLTTNLQEVLQTAVQNALTTVLQDQRAQREAPGDQHGRRSPHRDTQLNISDDDELVDNVFANQVYEHHQRRGDQQPHQHRREEQDPRVNTQHRLESSFRSEIPEFLGTLNPEDFIDWLNTVGEILEFRQVPDDMQDRLTKHMRRAFLPYNYERTLYNKLQNLRQGTHTVEEYATEFFYMTARMTSGETKKQLISRFIGGLRSQLQTAMAQFNPLSVSEAYQHAISMELQLRSSWTSSSRSRFQTSNTGENATLATDGATQRLESAKLGLNTETIASSRPARTNVPRCFTCGEHGHIQTACPKNTKCGLMIQETEDAEPQYDDYDATDDDNTDIIQGDTCLNLVLRRNFLLPKASQESWLRTNLFRLTCTINGRVCKLIIDSGSCTNVMSFEAAQKLGLTVTPHPSPYPLAWLNNGTEINVSKKVLVSFSIGNYKDSMTCDVIPMDACYLLLGRPWQFDRDVIHHGKANTYSFVFDNRTITLVPSKEQPEPSPHVDNTFPTDKSSMAKTLNNCAYIYRLLYHQGTYGYVTLVRNGDGLLMAKKTSFLKYSEDLEKEVRIMDRFFSINFNTVRATSPAVSYETMPFNVKVCSIHMEVAPHGSLKDMLTKAGGTLPENVIGYCIFQVLEGLRDLHQHGYVHCDLKPENILIFPSYAHEDLCELKLGDFGSAKEPNGPDPVDGSLFEDNPGYLAPEAVGPRGVISSAVDIWSLGTMVIEMMGITISGWSDYVPGTLSQMTWDFVRRCRVRNPGDRATAEELMSHEFVRQSLGAPPLELLPVPSCLSNGVG</sequence>
<dbReference type="SMART" id="SM00343">
    <property type="entry name" value="ZnF_C2HC"/>
    <property type="match status" value="1"/>
</dbReference>
<dbReference type="GO" id="GO:0004672">
    <property type="term" value="F:protein kinase activity"/>
    <property type="evidence" value="ECO:0007669"/>
    <property type="project" value="InterPro"/>
</dbReference>
<dbReference type="PROSITE" id="PS00108">
    <property type="entry name" value="PROTEIN_KINASE_ST"/>
    <property type="match status" value="1"/>
</dbReference>
<keyword evidence="1" id="KW-0862">Zinc</keyword>
<dbReference type="InterPro" id="IPR005162">
    <property type="entry name" value="Retrotrans_gag_dom"/>
</dbReference>
<dbReference type="PROSITE" id="PS50011">
    <property type="entry name" value="PROTEIN_KINASE_DOM"/>
    <property type="match status" value="1"/>
</dbReference>
<dbReference type="Pfam" id="PF03732">
    <property type="entry name" value="Retrotrans_gag"/>
    <property type="match status" value="1"/>
</dbReference>
<dbReference type="STRING" id="109376.A0A0D3BXL8"/>
<name>A0A0D3BXL8_BRAOL</name>
<dbReference type="InterPro" id="IPR021109">
    <property type="entry name" value="Peptidase_aspartic_dom_sf"/>
</dbReference>
<dbReference type="Gene3D" id="1.10.510.10">
    <property type="entry name" value="Transferase(Phosphotransferase) domain 1"/>
    <property type="match status" value="1"/>
</dbReference>
<dbReference type="InterPro" id="IPR008271">
    <property type="entry name" value="Ser/Thr_kinase_AS"/>
</dbReference>
<feature type="domain" description="Protein kinase" evidence="3">
    <location>
        <begin position="534"/>
        <end position="783"/>
    </location>
</feature>
<dbReference type="PANTHER" id="PTHR35046">
    <property type="entry name" value="ZINC KNUCKLE (CCHC-TYPE) FAMILY PROTEIN"/>
    <property type="match status" value="1"/>
</dbReference>
<dbReference type="SUPFAM" id="SSF57756">
    <property type="entry name" value="Retrovirus zinc finger-like domains"/>
    <property type="match status" value="1"/>
</dbReference>
<dbReference type="AlphaFoldDB" id="A0A0D3BXL8"/>
<dbReference type="Gene3D" id="2.40.70.10">
    <property type="entry name" value="Acid Proteases"/>
    <property type="match status" value="1"/>
</dbReference>
<proteinExistence type="predicted"/>
<dbReference type="InterPro" id="IPR001878">
    <property type="entry name" value="Znf_CCHC"/>
</dbReference>
<evidence type="ECO:0000259" key="4">
    <source>
        <dbReference type="PROSITE" id="PS50158"/>
    </source>
</evidence>
<keyword evidence="1" id="KW-0863">Zinc-finger</keyword>
<evidence type="ECO:0008006" key="7">
    <source>
        <dbReference type="Google" id="ProtNLM"/>
    </source>
</evidence>
<dbReference type="PROSITE" id="PS50158">
    <property type="entry name" value="ZF_CCHC"/>
    <property type="match status" value="1"/>
</dbReference>
<feature type="compositionally biased region" description="Basic and acidic residues" evidence="2">
    <location>
        <begin position="46"/>
        <end position="65"/>
    </location>
</feature>
<keyword evidence="1" id="KW-0479">Metal-binding</keyword>
<dbReference type="GO" id="GO:0003676">
    <property type="term" value="F:nucleic acid binding"/>
    <property type="evidence" value="ECO:0007669"/>
    <property type="project" value="InterPro"/>
</dbReference>
<accession>A0A0D3BXL8</accession>
<dbReference type="HOGENOM" id="CLU_349633_0_0_1"/>
<dbReference type="Gramene" id="Bo4g115310.1">
    <property type="protein sequence ID" value="Bo4g115310.1"/>
    <property type="gene ID" value="Bo4g115310"/>
</dbReference>
<keyword evidence="6" id="KW-1185">Reference proteome</keyword>
<feature type="region of interest" description="Disordered" evidence="2">
    <location>
        <begin position="88"/>
        <end position="114"/>
    </location>
</feature>
<feature type="region of interest" description="Disordered" evidence="2">
    <location>
        <begin position="43"/>
        <end position="73"/>
    </location>
</feature>
<evidence type="ECO:0000256" key="1">
    <source>
        <dbReference type="PROSITE-ProRule" id="PRU00047"/>
    </source>
</evidence>
<dbReference type="Proteomes" id="UP000032141">
    <property type="component" value="Chromosome C4"/>
</dbReference>
<organism evidence="5 6">
    <name type="scientific">Brassica oleracea var. oleracea</name>
    <dbReference type="NCBI Taxonomy" id="109376"/>
    <lineage>
        <taxon>Eukaryota</taxon>
        <taxon>Viridiplantae</taxon>
        <taxon>Streptophyta</taxon>
        <taxon>Embryophyta</taxon>
        <taxon>Tracheophyta</taxon>
        <taxon>Spermatophyta</taxon>
        <taxon>Magnoliopsida</taxon>
        <taxon>eudicotyledons</taxon>
        <taxon>Gunneridae</taxon>
        <taxon>Pentapetalae</taxon>
        <taxon>rosids</taxon>
        <taxon>malvids</taxon>
        <taxon>Brassicales</taxon>
        <taxon>Brassicaceae</taxon>
        <taxon>Brassiceae</taxon>
        <taxon>Brassica</taxon>
    </lineage>
</organism>
<dbReference type="SMART" id="SM00220">
    <property type="entry name" value="S_TKc"/>
    <property type="match status" value="1"/>
</dbReference>
<reference evidence="5" key="2">
    <citation type="submission" date="2015-03" db="UniProtKB">
        <authorList>
            <consortium name="EnsemblPlants"/>
        </authorList>
    </citation>
    <scope>IDENTIFICATION</scope>
</reference>
<dbReference type="Pfam" id="PF00069">
    <property type="entry name" value="Pkinase"/>
    <property type="match status" value="1"/>
</dbReference>
<dbReference type="InterPro" id="IPR000719">
    <property type="entry name" value="Prot_kinase_dom"/>
</dbReference>
<reference evidence="5 6" key="1">
    <citation type="journal article" date="2014" name="Genome Biol.">
        <title>Transcriptome and methylome profiling reveals relics of genome dominance in the mesopolyploid Brassica oleracea.</title>
        <authorList>
            <person name="Parkin I.A."/>
            <person name="Koh C."/>
            <person name="Tang H."/>
            <person name="Robinson S.J."/>
            <person name="Kagale S."/>
            <person name="Clarke W.E."/>
            <person name="Town C.D."/>
            <person name="Nixon J."/>
            <person name="Krishnakumar V."/>
            <person name="Bidwell S.L."/>
            <person name="Denoeud F."/>
            <person name="Belcram H."/>
            <person name="Links M.G."/>
            <person name="Just J."/>
            <person name="Clarke C."/>
            <person name="Bender T."/>
            <person name="Huebert T."/>
            <person name="Mason A.S."/>
            <person name="Pires J.C."/>
            <person name="Barker G."/>
            <person name="Moore J."/>
            <person name="Walley P.G."/>
            <person name="Manoli S."/>
            <person name="Batley J."/>
            <person name="Edwards D."/>
            <person name="Nelson M.N."/>
            <person name="Wang X."/>
            <person name="Paterson A.H."/>
            <person name="King G."/>
            <person name="Bancroft I."/>
            <person name="Chalhoub B."/>
            <person name="Sharpe A.G."/>
        </authorList>
    </citation>
    <scope>NUCLEOTIDE SEQUENCE</scope>
    <source>
        <strain evidence="5 6">cv. TO1000</strain>
    </source>
</reference>
<evidence type="ECO:0000259" key="3">
    <source>
        <dbReference type="PROSITE" id="PS50011"/>
    </source>
</evidence>
<dbReference type="CDD" id="cd00303">
    <property type="entry name" value="retropepsin_like"/>
    <property type="match status" value="1"/>
</dbReference>
<protein>
    <recommendedName>
        <fullName evidence="7">CCHC-type domain-containing protein</fullName>
    </recommendedName>
</protein>
<feature type="domain" description="CCHC-type" evidence="4">
    <location>
        <begin position="306"/>
        <end position="322"/>
    </location>
</feature>
<dbReference type="GO" id="GO:0005524">
    <property type="term" value="F:ATP binding"/>
    <property type="evidence" value="ECO:0007669"/>
    <property type="project" value="InterPro"/>
</dbReference>
<dbReference type="Pfam" id="PF13650">
    <property type="entry name" value="Asp_protease_2"/>
    <property type="match status" value="1"/>
</dbReference>
<dbReference type="SUPFAM" id="SSF56112">
    <property type="entry name" value="Protein kinase-like (PK-like)"/>
    <property type="match status" value="1"/>
</dbReference>
<dbReference type="PANTHER" id="PTHR35046:SF18">
    <property type="entry name" value="RNA-DIRECTED DNA POLYMERASE"/>
    <property type="match status" value="1"/>
</dbReference>
<dbReference type="InterPro" id="IPR011009">
    <property type="entry name" value="Kinase-like_dom_sf"/>
</dbReference>
<dbReference type="SUPFAM" id="SSF50630">
    <property type="entry name" value="Acid proteases"/>
    <property type="match status" value="1"/>
</dbReference>
<dbReference type="GO" id="GO:0008270">
    <property type="term" value="F:zinc ion binding"/>
    <property type="evidence" value="ECO:0007669"/>
    <property type="project" value="UniProtKB-KW"/>
</dbReference>
<dbReference type="InterPro" id="IPR036875">
    <property type="entry name" value="Znf_CCHC_sf"/>
</dbReference>
<evidence type="ECO:0000313" key="5">
    <source>
        <dbReference type="EnsemblPlants" id="Bo4g115310.1"/>
    </source>
</evidence>